<feature type="region of interest" description="Disordered" evidence="1">
    <location>
        <begin position="67"/>
        <end position="108"/>
    </location>
</feature>
<gene>
    <name evidence="2" type="ORF">GCM10010430_20270</name>
</gene>
<evidence type="ECO:0000256" key="1">
    <source>
        <dbReference type="SAM" id="MobiDB-lite"/>
    </source>
</evidence>
<reference evidence="2 3" key="1">
    <citation type="journal article" date="2019" name="Int. J. Syst. Evol. Microbiol.">
        <title>The Global Catalogue of Microorganisms (GCM) 10K type strain sequencing project: providing services to taxonomists for standard genome sequencing and annotation.</title>
        <authorList>
            <consortium name="The Broad Institute Genomics Platform"/>
            <consortium name="The Broad Institute Genome Sequencing Center for Infectious Disease"/>
            <person name="Wu L."/>
            <person name="Ma J."/>
        </authorList>
    </citation>
    <scope>NUCLEOTIDE SEQUENCE [LARGE SCALE GENOMIC DNA]</scope>
    <source>
        <strain evidence="2 3">JCM 7356</strain>
    </source>
</reference>
<name>A0ABN3DQL2_9ACTN</name>
<proteinExistence type="predicted"/>
<comment type="caution">
    <text evidence="2">The sequence shown here is derived from an EMBL/GenBank/DDBJ whole genome shotgun (WGS) entry which is preliminary data.</text>
</comment>
<feature type="compositionally biased region" description="Gly residues" evidence="1">
    <location>
        <begin position="99"/>
        <end position="108"/>
    </location>
</feature>
<organism evidence="2 3">
    <name type="scientific">Kitasatospora cystarginea</name>
    <dbReference type="NCBI Taxonomy" id="58350"/>
    <lineage>
        <taxon>Bacteria</taxon>
        <taxon>Bacillati</taxon>
        <taxon>Actinomycetota</taxon>
        <taxon>Actinomycetes</taxon>
        <taxon>Kitasatosporales</taxon>
        <taxon>Streptomycetaceae</taxon>
        <taxon>Kitasatospora</taxon>
    </lineage>
</organism>
<sequence>MSGLRATAAAPPAGVAEAVPTVRRVKAAHSPVAVPPARTVRCAGAAPAAAQQPWDTGGQQLLGHAERRRFDPGHRVAVPERGGRLGQGLAEGAGRDGGEGQVGADGPVGGDCRAAGEAGGGGWLFGCSRGARQAGRARQYGRS</sequence>
<evidence type="ECO:0000313" key="2">
    <source>
        <dbReference type="EMBL" id="GAA2239082.1"/>
    </source>
</evidence>
<feature type="compositionally biased region" description="Basic and acidic residues" evidence="1">
    <location>
        <begin position="67"/>
        <end position="83"/>
    </location>
</feature>
<keyword evidence="3" id="KW-1185">Reference proteome</keyword>
<accession>A0ABN3DQL2</accession>
<evidence type="ECO:0000313" key="3">
    <source>
        <dbReference type="Proteomes" id="UP001500305"/>
    </source>
</evidence>
<protein>
    <submittedName>
        <fullName evidence="2">Uncharacterized protein</fullName>
    </submittedName>
</protein>
<dbReference type="EMBL" id="BAAATR010000006">
    <property type="protein sequence ID" value="GAA2239082.1"/>
    <property type="molecule type" value="Genomic_DNA"/>
</dbReference>
<dbReference type="Proteomes" id="UP001500305">
    <property type="component" value="Unassembled WGS sequence"/>
</dbReference>